<organism evidence="1 2">
    <name type="scientific">Bacteroides pyogenes DSM 20611 = JCM 6294</name>
    <dbReference type="NCBI Taxonomy" id="1121100"/>
    <lineage>
        <taxon>Bacteria</taxon>
        <taxon>Pseudomonadati</taxon>
        <taxon>Bacteroidota</taxon>
        <taxon>Bacteroidia</taxon>
        <taxon>Bacteroidales</taxon>
        <taxon>Bacteroidaceae</taxon>
        <taxon>Bacteroides</taxon>
    </lineage>
</organism>
<evidence type="ECO:0000313" key="1">
    <source>
        <dbReference type="EMBL" id="GAE20358.1"/>
    </source>
</evidence>
<name>W4PLP9_9BACE</name>
<dbReference type="eggNOG" id="COG3291">
    <property type="taxonomic scope" value="Bacteria"/>
</dbReference>
<sequence length="165" mass="18767">MTYFRPTSETPQEAGEINNPGSFTTIKEYIRWKDNQGKEGYKIKNVYHDQSYYPGWIKDDQITYKGIRIADNGISEKEDGSYYVLYAYRYGYVDNFPNLDARSAIDIDWAVDKNGNKVHLPGIDFVKVYNGVDKENGWLGEASTEVAGGQDLHMLGEDVDTIEGI</sequence>
<dbReference type="EMBL" id="BAIR01000047">
    <property type="protein sequence ID" value="GAE20358.1"/>
    <property type="molecule type" value="Genomic_DNA"/>
</dbReference>
<protein>
    <submittedName>
        <fullName evidence="1">Putative cell surface protein</fullName>
    </submittedName>
</protein>
<accession>W4PLP9</accession>
<dbReference type="AlphaFoldDB" id="W4PLP9"/>
<dbReference type="Proteomes" id="UP000018842">
    <property type="component" value="Unassembled WGS sequence"/>
</dbReference>
<proteinExistence type="predicted"/>
<gene>
    <name evidence="1" type="ORF">JCM6294_3543</name>
</gene>
<comment type="caution">
    <text evidence="1">The sequence shown here is derived from an EMBL/GenBank/DDBJ whole genome shotgun (WGS) entry which is preliminary data.</text>
</comment>
<reference evidence="2" key="1">
    <citation type="journal article" date="2014" name="Genome">
        <title>Draft Genome Sequences of Three Strains of Bacteroides pyogenes Isolated from a Cat and Swine.</title>
        <authorList>
            <person name="Sakamoto M."/>
            <person name="Oshima K."/>
            <person name="Suda W."/>
            <person name="Kitamura K."/>
            <person name="Iida T."/>
            <person name="Hattori M."/>
            <person name="Ohkuma M."/>
        </authorList>
    </citation>
    <scope>NUCLEOTIDE SEQUENCE [LARGE SCALE GENOMIC DNA]</scope>
    <source>
        <strain evidence="2">JCM 6294</strain>
    </source>
</reference>
<evidence type="ECO:0000313" key="2">
    <source>
        <dbReference type="Proteomes" id="UP000018842"/>
    </source>
</evidence>